<dbReference type="InterPro" id="IPR000299">
    <property type="entry name" value="FERM_domain"/>
</dbReference>
<dbReference type="Pfam" id="PF00169">
    <property type="entry name" value="PH"/>
    <property type="match status" value="2"/>
</dbReference>
<evidence type="ECO:0000256" key="1">
    <source>
        <dbReference type="ARBA" id="ARBA00022553"/>
    </source>
</evidence>
<evidence type="ECO:0000256" key="9">
    <source>
        <dbReference type="SAM" id="MobiDB-lite"/>
    </source>
</evidence>
<evidence type="ECO:0000313" key="13">
    <source>
        <dbReference type="Ensembl" id="ENSSLUP00000027321.1"/>
    </source>
</evidence>
<dbReference type="Gene3D" id="1.20.900.10">
    <property type="entry name" value="Dbl homology (DH) domain"/>
    <property type="match status" value="1"/>
</dbReference>
<dbReference type="SMART" id="SM01195">
    <property type="entry name" value="FA"/>
    <property type="match status" value="1"/>
</dbReference>
<dbReference type="PROSITE" id="PS50003">
    <property type="entry name" value="PH_DOMAIN"/>
    <property type="match status" value="2"/>
</dbReference>
<feature type="domain" description="DH" evidence="11">
    <location>
        <begin position="509"/>
        <end position="700"/>
    </location>
</feature>
<gene>
    <name evidence="13" type="primary">farp2</name>
</gene>
<evidence type="ECO:0000256" key="8">
    <source>
        <dbReference type="SAM" id="Coils"/>
    </source>
</evidence>
<evidence type="ECO:0000256" key="4">
    <source>
        <dbReference type="ARBA" id="ARBA00057351"/>
    </source>
</evidence>
<dbReference type="PANTHER" id="PTHR45858">
    <property type="entry name" value="FERM DOMAIN CONTAINING PROTEIN"/>
    <property type="match status" value="1"/>
</dbReference>
<dbReference type="InterPro" id="IPR041788">
    <property type="entry name" value="FARP1/FARP2/FRMD7_FERM_C"/>
</dbReference>
<dbReference type="SMART" id="SM00295">
    <property type="entry name" value="B41"/>
    <property type="match status" value="1"/>
</dbReference>
<dbReference type="AlphaFoldDB" id="A0A8D0D1T4"/>
<dbReference type="Gene3D" id="2.30.29.30">
    <property type="entry name" value="Pleckstrin-homology domain (PH domain)/Phosphotyrosine-binding domain (PTB)"/>
    <property type="match status" value="3"/>
</dbReference>
<dbReference type="GO" id="GO:0007165">
    <property type="term" value="P:signal transduction"/>
    <property type="evidence" value="ECO:0007669"/>
    <property type="project" value="UniProtKB-ARBA"/>
</dbReference>
<dbReference type="SMART" id="SM00233">
    <property type="entry name" value="PH"/>
    <property type="match status" value="2"/>
</dbReference>
<keyword evidence="3" id="KW-0677">Repeat</keyword>
<evidence type="ECO:0000256" key="7">
    <source>
        <dbReference type="ARBA" id="ARBA00077156"/>
    </source>
</evidence>
<dbReference type="FunFam" id="2.30.29.30:FF:000002">
    <property type="entry name" value="Band 4.1-like protein 5 isoform 1"/>
    <property type="match status" value="1"/>
</dbReference>
<dbReference type="Gene3D" id="3.10.20.90">
    <property type="entry name" value="Phosphatidylinositol 3-kinase Catalytic Subunit, Chain A, domain 1"/>
    <property type="match status" value="1"/>
</dbReference>
<dbReference type="Ensembl" id="ENSSLUT00000028208.1">
    <property type="protein sequence ID" value="ENSSLUP00000027321.1"/>
    <property type="gene ID" value="ENSSLUG00000010768.1"/>
</dbReference>
<evidence type="ECO:0000256" key="6">
    <source>
        <dbReference type="ARBA" id="ARBA00069488"/>
    </source>
</evidence>
<dbReference type="InterPro" id="IPR035963">
    <property type="entry name" value="FERM_2"/>
</dbReference>
<dbReference type="GO" id="GO:0005829">
    <property type="term" value="C:cytosol"/>
    <property type="evidence" value="ECO:0007669"/>
    <property type="project" value="UniProtKB-ARBA"/>
</dbReference>
<dbReference type="SUPFAM" id="SSF50729">
    <property type="entry name" value="PH domain-like"/>
    <property type="match status" value="3"/>
</dbReference>
<dbReference type="Gene3D" id="1.20.80.10">
    <property type="match status" value="1"/>
</dbReference>
<dbReference type="InterPro" id="IPR000219">
    <property type="entry name" value="DH_dom"/>
</dbReference>
<dbReference type="Pfam" id="PF00373">
    <property type="entry name" value="FERM_M"/>
    <property type="match status" value="1"/>
</dbReference>
<evidence type="ECO:0000259" key="12">
    <source>
        <dbReference type="PROSITE" id="PS50057"/>
    </source>
</evidence>
<name>A0A8D0D1T4_SANLU</name>
<dbReference type="SMART" id="SM01196">
    <property type="entry name" value="FERM_C"/>
    <property type="match status" value="1"/>
</dbReference>
<dbReference type="PRINTS" id="PR00661">
    <property type="entry name" value="ERMFAMILY"/>
</dbReference>
<keyword evidence="1" id="KW-0597">Phosphoprotein</keyword>
<reference evidence="13" key="2">
    <citation type="submission" date="2025-09" db="UniProtKB">
        <authorList>
            <consortium name="Ensembl"/>
        </authorList>
    </citation>
    <scope>IDENTIFICATION</scope>
</reference>
<keyword evidence="2" id="KW-0344">Guanine-nucleotide releasing factor</keyword>
<dbReference type="GO" id="GO:0008092">
    <property type="term" value="F:cytoskeletal protein binding"/>
    <property type="evidence" value="ECO:0007669"/>
    <property type="project" value="InterPro"/>
</dbReference>
<feature type="domain" description="FERM" evidence="12">
    <location>
        <begin position="51"/>
        <end position="331"/>
    </location>
</feature>
<dbReference type="CDD" id="cd13193">
    <property type="entry name" value="FERM_C_FARP1-like"/>
    <property type="match status" value="1"/>
</dbReference>
<accession>A0A8D0D1T4</accession>
<proteinExistence type="predicted"/>
<evidence type="ECO:0000259" key="11">
    <source>
        <dbReference type="PROSITE" id="PS50010"/>
    </source>
</evidence>
<evidence type="ECO:0000256" key="5">
    <source>
        <dbReference type="ARBA" id="ARBA00063142"/>
    </source>
</evidence>
<sequence length="1015" mass="117371">MGDIEGSYRVLQTPGIRLGAQFNAGISTLEPGQSLSGNMTSGSKSHGRGELQIRVQGLDDSQEFFDIDPKAIGQVLLSEVFRRGNLIESDYFGIEFQNMQLNWVWLEPTKPVMRQARRPANTLFRLSVKFFPPDPGQLQEEYTRYLFSLQMKRDLMESRLICTENTGALLASHLVQSEIGDYDDVADRDFLRMTKLLPYQEKVQERIMELHRRHLGQTPAESDFQILEIARKLEMYGVRFHPAADREGTKINLAVAHMGLQVFQGNTKINTFNWSKIRKLSFKRKRFLIKLHPEVHGPHQDTLEFMMASRDQCKIFWKICVEYHSFFRLFDQPQPKSKTILFTRGSSFRYSGRTQKQLVDYARENGAKRTPYQRFVYTVWSLFIRKTSCFPHNSFLVSTEKCLHTAFITIILSLNCFLLRRNSKIRMSARSLATDVPKQVSDSVVDSPQLSPFNSKDALCLSPSFQMSTLSLPGQAPSPLQSPILNEVGSNAKLEEEEEGRRKRYPTDKAYFIAKEILTTERTYLKDLEVITVWFRSAVIKENAMPEGLMTLLFSNIDPIYEFHRSFLKELDQRLALWEGRSNAHVKGDYQRIGDVMLRNMCALKEFTSFLQKHDEVLTELEKATKRLKKLETVYKEFELQKVCYLPLNTFLLKPIQRLMHYKLILERLCKHYSPTHRDHDACKEALKEVAEMATQLQSSLIRLENFQKLTELQRDLIGIENLTAPGREFIREGCLYKLTKKGLQQRMFFLFSDMLLYTSKGVTATNQFKVHGQLPLHGMIVEESENEWSVPHCFTIYSAQRTIVVAASSQVEMGKWIEDLNIAIDMAKKINPFLPFKQLPVSGSSDEVSLEQESEDDMNSSRTSLDKQTHHRANTTMHVCWHRNTSVSMSDHSQAVENQLSGYLLRKFKNSNGWQKLWVVFTNFCLFFYKTHQDDFPLASLPLLGYTVSTPEESDGIHKEYVFKLQFKSHVYFFRAESEYTFERWMEVIKSAASTTGRMSLLIPKGGPMEINGN</sequence>
<dbReference type="Pfam" id="PF09380">
    <property type="entry name" value="FERM_C"/>
    <property type="match status" value="1"/>
</dbReference>
<dbReference type="SUPFAM" id="SSF54236">
    <property type="entry name" value="Ubiquitin-like"/>
    <property type="match status" value="1"/>
</dbReference>
<dbReference type="FunFam" id="1.20.80.10:FF:000005">
    <property type="entry name" value="FERM, RhoGEF and pleckstrin domain-containing protein 1"/>
    <property type="match status" value="1"/>
</dbReference>
<dbReference type="InterPro" id="IPR019748">
    <property type="entry name" value="FERM_central"/>
</dbReference>
<dbReference type="GeneTree" id="ENSGT00940000158642"/>
<dbReference type="Pfam" id="PF00621">
    <property type="entry name" value="RhoGEF"/>
    <property type="match status" value="1"/>
</dbReference>
<protein>
    <recommendedName>
        <fullName evidence="6">FERM, ARHGEF and pleckstrin domain-containing protein 2</fullName>
    </recommendedName>
    <alternativeName>
        <fullName evidence="7">FERM, RhoGEF and pleckstrin domain-containing protein 2</fullName>
    </alternativeName>
</protein>
<dbReference type="CDD" id="cd13235">
    <property type="entry name" value="PH2_FARP1-like"/>
    <property type="match status" value="1"/>
</dbReference>
<dbReference type="InterPro" id="IPR000798">
    <property type="entry name" value="Ez/rad/moesin-like"/>
</dbReference>
<dbReference type="PRINTS" id="PR00935">
    <property type="entry name" value="BAND41"/>
</dbReference>
<evidence type="ECO:0000259" key="10">
    <source>
        <dbReference type="PROSITE" id="PS50003"/>
    </source>
</evidence>
<feature type="compositionally biased region" description="Acidic residues" evidence="9">
    <location>
        <begin position="849"/>
        <end position="859"/>
    </location>
</feature>
<evidence type="ECO:0000313" key="14">
    <source>
        <dbReference type="Proteomes" id="UP000694568"/>
    </source>
</evidence>
<feature type="region of interest" description="Disordered" evidence="9">
    <location>
        <begin position="846"/>
        <end position="870"/>
    </location>
</feature>
<dbReference type="SUPFAM" id="SSF48065">
    <property type="entry name" value="DBL homology domain (DH-domain)"/>
    <property type="match status" value="1"/>
</dbReference>
<dbReference type="InterPro" id="IPR018979">
    <property type="entry name" value="FERM_N"/>
</dbReference>
<feature type="domain" description="PH" evidence="10">
    <location>
        <begin position="898"/>
        <end position="995"/>
    </location>
</feature>
<feature type="domain" description="PH" evidence="10">
    <location>
        <begin position="729"/>
        <end position="826"/>
    </location>
</feature>
<dbReference type="CDD" id="cd14473">
    <property type="entry name" value="FERM_B-lobe"/>
    <property type="match status" value="1"/>
</dbReference>
<dbReference type="SUPFAM" id="SSF47031">
    <property type="entry name" value="Second domain of FERM"/>
    <property type="match status" value="1"/>
</dbReference>
<dbReference type="InterPro" id="IPR011993">
    <property type="entry name" value="PH-like_dom_sf"/>
</dbReference>
<dbReference type="InterPro" id="IPR018980">
    <property type="entry name" value="FERM_PH-like_C"/>
</dbReference>
<reference evidence="13" key="1">
    <citation type="submission" date="2025-08" db="UniProtKB">
        <authorList>
            <consortium name="Ensembl"/>
        </authorList>
    </citation>
    <scope>IDENTIFICATION</scope>
</reference>
<dbReference type="InterPro" id="IPR035899">
    <property type="entry name" value="DBL_dom_sf"/>
</dbReference>
<keyword evidence="14" id="KW-1185">Reference proteome</keyword>
<comment type="function">
    <text evidence="4">Functions as a guanine nucleotide exchange factor that activates RAC1. May have relatively low activity. Plays a role in the response to class 3 semaphorins and remodeling of the actin cytoskeleton. Plays a role in TNFSF11-mediated osteoclast differentiation, especially in podosome rearrangement and reorganization of the actin cytoskeleton. Regulates the activation of ITGB3, integrin signaling and cell adhesion.</text>
</comment>
<comment type="subunit">
    <text evidence="5">Interacts with PLXNA1. Interaction with PLXNA1 or PIP5K1C lowers its guanine nucleotide exchange activity. Dissociates from PLXNA1 when SEMA3A binds to the receptor. Interacts with PIP5K1C via its FERM domain. The interaction with PIP5K1C is enhanced by SEMA3A binding. Interacts with RAC1.</text>
</comment>
<dbReference type="InterPro" id="IPR001849">
    <property type="entry name" value="PH_domain"/>
</dbReference>
<dbReference type="FunFam" id="3.10.20.90:FF:000040">
    <property type="entry name" value="FERM, RhoGEF and pleckstrin domain-containing protein"/>
    <property type="match status" value="1"/>
</dbReference>
<dbReference type="PANTHER" id="PTHR45858:SF4">
    <property type="entry name" value="FERM, ARHGEF AND PLECKSTRIN DOMAIN-CONTAINING PROTEIN 2"/>
    <property type="match status" value="1"/>
</dbReference>
<keyword evidence="8" id="KW-0175">Coiled coil</keyword>
<dbReference type="FunFam" id="1.20.900.10:FF:000020">
    <property type="entry name" value="FERM, RhoGEF and pleckstrin domain-containing protein 2"/>
    <property type="match status" value="1"/>
</dbReference>
<dbReference type="CDD" id="cd01220">
    <property type="entry name" value="PH1_FARP1-like"/>
    <property type="match status" value="1"/>
</dbReference>
<dbReference type="PROSITE" id="PS50010">
    <property type="entry name" value="DH_2"/>
    <property type="match status" value="1"/>
</dbReference>
<dbReference type="InterPro" id="IPR019749">
    <property type="entry name" value="Band_41_domain"/>
</dbReference>
<dbReference type="GO" id="GO:0048468">
    <property type="term" value="P:cell development"/>
    <property type="evidence" value="ECO:0007669"/>
    <property type="project" value="UniProtKB-ARBA"/>
</dbReference>
<dbReference type="SMART" id="SM00325">
    <property type="entry name" value="RhoGEF"/>
    <property type="match status" value="1"/>
</dbReference>
<dbReference type="Pfam" id="PF08736">
    <property type="entry name" value="FA"/>
    <property type="match status" value="1"/>
</dbReference>
<dbReference type="InterPro" id="IPR051835">
    <property type="entry name" value="RAC1-GEF"/>
</dbReference>
<dbReference type="GO" id="GO:0005085">
    <property type="term" value="F:guanyl-nucleotide exchange factor activity"/>
    <property type="evidence" value="ECO:0007669"/>
    <property type="project" value="UniProtKB-KW"/>
</dbReference>
<evidence type="ECO:0000256" key="3">
    <source>
        <dbReference type="ARBA" id="ARBA00022737"/>
    </source>
</evidence>
<feature type="coiled-coil region" evidence="8">
    <location>
        <begin position="611"/>
        <end position="641"/>
    </location>
</feature>
<dbReference type="InterPro" id="IPR014847">
    <property type="entry name" value="FA"/>
</dbReference>
<dbReference type="FunFam" id="2.30.29.30:FF:000046">
    <property type="entry name" value="FERM, RhoGEF and pleckstrin domain-containing protein 1"/>
    <property type="match status" value="1"/>
</dbReference>
<dbReference type="InterPro" id="IPR014352">
    <property type="entry name" value="FERM/acyl-CoA-bd_prot_sf"/>
</dbReference>
<organism evidence="13 14">
    <name type="scientific">Sander lucioperca</name>
    <name type="common">Pike-perch</name>
    <name type="synonym">Perca lucioperca</name>
    <dbReference type="NCBI Taxonomy" id="283035"/>
    <lineage>
        <taxon>Eukaryota</taxon>
        <taxon>Metazoa</taxon>
        <taxon>Chordata</taxon>
        <taxon>Craniata</taxon>
        <taxon>Vertebrata</taxon>
        <taxon>Euteleostomi</taxon>
        <taxon>Actinopterygii</taxon>
        <taxon>Neopterygii</taxon>
        <taxon>Teleostei</taxon>
        <taxon>Neoteleostei</taxon>
        <taxon>Acanthomorphata</taxon>
        <taxon>Eupercaria</taxon>
        <taxon>Perciformes</taxon>
        <taxon>Percoidei</taxon>
        <taxon>Percidae</taxon>
        <taxon>Luciopercinae</taxon>
        <taxon>Sander</taxon>
    </lineage>
</organism>
<dbReference type="PROSITE" id="PS50057">
    <property type="entry name" value="FERM_3"/>
    <property type="match status" value="1"/>
</dbReference>
<dbReference type="CDD" id="cd00160">
    <property type="entry name" value="RhoGEF"/>
    <property type="match status" value="1"/>
</dbReference>
<dbReference type="InterPro" id="IPR029071">
    <property type="entry name" value="Ubiquitin-like_domsf"/>
</dbReference>
<dbReference type="Proteomes" id="UP000694568">
    <property type="component" value="Unplaced"/>
</dbReference>
<evidence type="ECO:0000256" key="2">
    <source>
        <dbReference type="ARBA" id="ARBA00022658"/>
    </source>
</evidence>
<dbReference type="Pfam" id="PF09379">
    <property type="entry name" value="FERM_N"/>
    <property type="match status" value="1"/>
</dbReference>